<keyword evidence="2 9" id="KW-0533">Nickel</keyword>
<dbReference type="GO" id="GO:0019509">
    <property type="term" value="P:L-methionine salvage from methylthioadenosine"/>
    <property type="evidence" value="ECO:0007669"/>
    <property type="project" value="UniProtKB-UniRule"/>
</dbReference>
<dbReference type="InterPro" id="IPR004313">
    <property type="entry name" value="ARD"/>
</dbReference>
<evidence type="ECO:0000256" key="3">
    <source>
        <dbReference type="ARBA" id="ARBA00022605"/>
    </source>
</evidence>
<dbReference type="SUPFAM" id="SSF51182">
    <property type="entry name" value="RmlC-like cupins"/>
    <property type="match status" value="1"/>
</dbReference>
<dbReference type="CDD" id="cd02232">
    <property type="entry name" value="cupin_ARD"/>
    <property type="match status" value="1"/>
</dbReference>
<accession>A0A7W8DJS6</accession>
<keyword evidence="4 9" id="KW-0479">Metal-binding</keyword>
<sequence length="197" mass="22147">MAHIRIPSADRVIDDADSIRRFLLPYGIHYDRWAVEGRIDRDATQEEILAAYAPEVEALKQRGGYITADVVNVTPDVPNLQEMLNKFNQEHRHAEDEVRFIVKGRGIFYIHPENGDAVFSIEVEEGDLINVPAGTKHWFDLCADRTIRAIRLFKEKAGWTPLYTGDAIASGYQPLCFGPNYIAAKGIQIEHAVSIAA</sequence>
<evidence type="ECO:0000256" key="8">
    <source>
        <dbReference type="ARBA" id="ARBA00023167"/>
    </source>
</evidence>
<dbReference type="PANTHER" id="PTHR23418:SF0">
    <property type="entry name" value="ACIREDUCTONE DIOXYGENASE"/>
    <property type="match status" value="1"/>
</dbReference>
<feature type="binding site" evidence="9">
    <location>
        <position position="93"/>
    </location>
    <ligand>
        <name>Fe(2+)</name>
        <dbReference type="ChEBI" id="CHEBI:29033"/>
    </ligand>
</feature>
<proteinExistence type="inferred from homology"/>
<evidence type="ECO:0000313" key="11">
    <source>
        <dbReference type="Proteomes" id="UP000590740"/>
    </source>
</evidence>
<keyword evidence="8 9" id="KW-0486">Methionine biosynthesis</keyword>
<dbReference type="RefSeq" id="WP_184339090.1">
    <property type="nucleotide sequence ID" value="NZ_JACHIG010000003.1"/>
</dbReference>
<dbReference type="Gene3D" id="2.60.120.10">
    <property type="entry name" value="Jelly Rolls"/>
    <property type="match status" value="1"/>
</dbReference>
<dbReference type="InterPro" id="IPR011051">
    <property type="entry name" value="RmlC_Cupin_sf"/>
</dbReference>
<evidence type="ECO:0000313" key="10">
    <source>
        <dbReference type="EMBL" id="MBB5032151.1"/>
    </source>
</evidence>
<comment type="pathway">
    <text evidence="9">Amino-acid biosynthesis; L-methionine biosynthesis via salvage pathway; L-methionine from S-methyl-5-thio-alpha-D-ribose 1-phosphate: step 5/6.</text>
</comment>
<feature type="binding site" evidence="9">
    <location>
        <position position="91"/>
    </location>
    <ligand>
        <name>Ni(2+)</name>
        <dbReference type="ChEBI" id="CHEBI:49786"/>
    </ligand>
</feature>
<evidence type="ECO:0000256" key="6">
    <source>
        <dbReference type="ARBA" id="ARBA00023002"/>
    </source>
</evidence>
<keyword evidence="11" id="KW-1185">Reference proteome</keyword>
<dbReference type="Proteomes" id="UP000590740">
    <property type="component" value="Unassembled WGS sequence"/>
</dbReference>
<evidence type="ECO:0000256" key="1">
    <source>
        <dbReference type="ARBA" id="ARBA00000428"/>
    </source>
</evidence>
<comment type="function">
    <text evidence="9">Catalyzes 2 different reactions between oxygene and the acireductone 1,2-dihydroxy-3-keto-5-methylthiopentene (DHK-MTPene) depending upon the metal bound in the active site. Fe-containing acireductone dioxygenase (Fe-ARD) produces formate and 2-keto-4-methylthiobutyrate (KMTB), the alpha-ketoacid precursor of methionine in the methionine recycle pathway. Ni-containing acireductone dioxygenase (Ni-ARD) produces methylthiopropionate, carbon monoxide and formate, and does not lie on the methionine recycle pathway.</text>
</comment>
<feature type="binding site" evidence="9">
    <location>
        <position position="97"/>
    </location>
    <ligand>
        <name>Fe(2+)</name>
        <dbReference type="ChEBI" id="CHEBI:29033"/>
    </ligand>
</feature>
<feature type="binding site" evidence="9">
    <location>
        <position position="93"/>
    </location>
    <ligand>
        <name>Ni(2+)</name>
        <dbReference type="ChEBI" id="CHEBI:49786"/>
    </ligand>
</feature>
<dbReference type="GO" id="GO:0019284">
    <property type="term" value="P:L-methionine salvage from S-adenosylmethionine"/>
    <property type="evidence" value="ECO:0007669"/>
    <property type="project" value="InterPro"/>
</dbReference>
<feature type="binding site" evidence="9">
    <location>
        <position position="97"/>
    </location>
    <ligand>
        <name>Ni(2+)</name>
        <dbReference type="ChEBI" id="CHEBI:49786"/>
    </ligand>
</feature>
<evidence type="ECO:0000256" key="9">
    <source>
        <dbReference type="HAMAP-Rule" id="MF_01682"/>
    </source>
</evidence>
<dbReference type="InterPro" id="IPR014710">
    <property type="entry name" value="RmlC-like_jellyroll"/>
</dbReference>
<evidence type="ECO:0000256" key="7">
    <source>
        <dbReference type="ARBA" id="ARBA00023004"/>
    </source>
</evidence>
<feature type="binding site" evidence="9">
    <location>
        <position position="91"/>
    </location>
    <ligand>
        <name>Fe(2+)</name>
        <dbReference type="ChEBI" id="CHEBI:29033"/>
    </ligand>
</feature>
<dbReference type="GO" id="GO:0005506">
    <property type="term" value="F:iron ion binding"/>
    <property type="evidence" value="ECO:0007669"/>
    <property type="project" value="UniProtKB-UniRule"/>
</dbReference>
<keyword evidence="7 9" id="KW-0408">Iron</keyword>
<feature type="site" description="May play a role in metal incorporation in vivo" evidence="9">
    <location>
        <position position="90"/>
    </location>
</feature>
<feature type="site" description="May play a role in transmitting local conformational changes" evidence="9">
    <location>
        <position position="96"/>
    </location>
</feature>
<dbReference type="GO" id="GO:0016151">
    <property type="term" value="F:nickel cation binding"/>
    <property type="evidence" value="ECO:0007669"/>
    <property type="project" value="UniProtKB-UniRule"/>
</dbReference>
<dbReference type="AlphaFoldDB" id="A0A7W8DJS6"/>
<feature type="site" description="Important to generate the dianion" evidence="9">
    <location>
        <position position="99"/>
    </location>
</feature>
<evidence type="ECO:0000256" key="4">
    <source>
        <dbReference type="ARBA" id="ARBA00022723"/>
    </source>
</evidence>
<evidence type="ECO:0000256" key="2">
    <source>
        <dbReference type="ARBA" id="ARBA00022596"/>
    </source>
</evidence>
<dbReference type="EC" id="1.13.11.54" evidence="9"/>
<dbReference type="EMBL" id="JACHIG010000003">
    <property type="protein sequence ID" value="MBB5032151.1"/>
    <property type="molecule type" value="Genomic_DNA"/>
</dbReference>
<dbReference type="EC" id="1.13.11.53" evidence="9"/>
<feature type="binding site" evidence="9">
    <location>
        <position position="137"/>
    </location>
    <ligand>
        <name>Ni(2+)</name>
        <dbReference type="ChEBI" id="CHEBI:49786"/>
    </ligand>
</feature>
<protein>
    <recommendedName>
        <fullName evidence="9">Acireductone dioxygenase</fullName>
    </recommendedName>
    <alternativeName>
        <fullName evidence="9">1,2-dihydroxy-3-keto-5-methylthiopentene dioxygenase</fullName>
        <shortName evidence="9">DHK-MTPene dioxygenase</shortName>
    </alternativeName>
    <alternativeName>
        <fullName evidence="9">Acireductone dioxygenase (Fe(2+)-requiring)</fullName>
        <shortName evidence="9">ARD'</shortName>
        <shortName evidence="9">Fe-ARD</shortName>
        <ecNumber evidence="9">1.13.11.54</ecNumber>
    </alternativeName>
    <alternativeName>
        <fullName evidence="9">Acireductone dioxygenase (Ni(2+)-requiring)</fullName>
        <shortName evidence="9">ARD</shortName>
        <shortName evidence="9">Ni-ARD</shortName>
        <ecNumber evidence="9">1.13.11.53</ecNumber>
    </alternativeName>
</protein>
<comment type="caution">
    <text evidence="10">The sequence shown here is derived from an EMBL/GenBank/DDBJ whole genome shotgun (WGS) entry which is preliminary data.</text>
</comment>
<comment type="similarity">
    <text evidence="9">Belongs to the acireductone dioxygenase (ARD) family.</text>
</comment>
<keyword evidence="5 9" id="KW-0223">Dioxygenase</keyword>
<feature type="binding site" evidence="9">
    <location>
        <position position="137"/>
    </location>
    <ligand>
        <name>Fe(2+)</name>
        <dbReference type="ChEBI" id="CHEBI:29033"/>
    </ligand>
</feature>
<dbReference type="GO" id="GO:0010308">
    <property type="term" value="F:acireductone dioxygenase (Ni2+-requiring) activity"/>
    <property type="evidence" value="ECO:0007669"/>
    <property type="project" value="UniProtKB-UniRule"/>
</dbReference>
<dbReference type="HAMAP" id="MF_01682">
    <property type="entry name" value="Salvage_MtnD"/>
    <property type="match status" value="1"/>
</dbReference>
<reference evidence="10 11" key="1">
    <citation type="submission" date="2020-08" db="EMBL/GenBank/DDBJ databases">
        <title>Genomic Encyclopedia of Type Strains, Phase IV (KMG-IV): sequencing the most valuable type-strain genomes for metagenomic binning, comparative biology and taxonomic classification.</title>
        <authorList>
            <person name="Goeker M."/>
        </authorList>
    </citation>
    <scope>NUCLEOTIDE SEQUENCE [LARGE SCALE GENOMIC DNA]</scope>
    <source>
        <strain evidence="10 11">DSM 12252</strain>
    </source>
</reference>
<dbReference type="InterPro" id="IPR023956">
    <property type="entry name" value="ARD_bac"/>
</dbReference>
<keyword evidence="6 9" id="KW-0560">Oxidoreductase</keyword>
<organism evidence="10 11">
    <name type="scientific">Prosthecobacter vanneervenii</name>
    <dbReference type="NCBI Taxonomy" id="48466"/>
    <lineage>
        <taxon>Bacteria</taxon>
        <taxon>Pseudomonadati</taxon>
        <taxon>Verrucomicrobiota</taxon>
        <taxon>Verrucomicrobiia</taxon>
        <taxon>Verrucomicrobiales</taxon>
        <taxon>Verrucomicrobiaceae</taxon>
        <taxon>Prosthecobacter</taxon>
    </lineage>
</organism>
<comment type="cofactor">
    <cofactor evidence="9">
        <name>Fe(2+)</name>
        <dbReference type="ChEBI" id="CHEBI:29033"/>
    </cofactor>
    <text evidence="9">Binds 1 Fe(2+) cation per monomer.</text>
</comment>
<evidence type="ECO:0000256" key="5">
    <source>
        <dbReference type="ARBA" id="ARBA00022964"/>
    </source>
</evidence>
<dbReference type="GO" id="GO:0010309">
    <property type="term" value="F:acireductone dioxygenase [iron(II)-requiring] activity"/>
    <property type="evidence" value="ECO:0007669"/>
    <property type="project" value="UniProtKB-UniRule"/>
</dbReference>
<comment type="catalytic activity">
    <reaction evidence="9">
        <text>1,2-dihydroxy-5-(methylsulfanyl)pent-1-en-3-one + O2 = 3-(methylsulfanyl)propanoate + CO + formate + 2 H(+)</text>
        <dbReference type="Rhea" id="RHEA:14161"/>
        <dbReference type="ChEBI" id="CHEBI:15378"/>
        <dbReference type="ChEBI" id="CHEBI:15379"/>
        <dbReference type="ChEBI" id="CHEBI:15740"/>
        <dbReference type="ChEBI" id="CHEBI:17245"/>
        <dbReference type="ChEBI" id="CHEBI:49016"/>
        <dbReference type="ChEBI" id="CHEBI:49252"/>
        <dbReference type="EC" id="1.13.11.53"/>
    </reaction>
</comment>
<gene>
    <name evidence="9" type="primary">mtnD</name>
    <name evidence="10" type="ORF">HNQ65_001728</name>
</gene>
<comment type="subunit">
    <text evidence="9">Monomer.</text>
</comment>
<dbReference type="PANTHER" id="PTHR23418">
    <property type="entry name" value="ACIREDUCTONE DIOXYGENASE"/>
    <property type="match status" value="1"/>
</dbReference>
<keyword evidence="3 9" id="KW-0028">Amino-acid biosynthesis</keyword>
<dbReference type="Pfam" id="PF03079">
    <property type="entry name" value="ARD"/>
    <property type="match status" value="1"/>
</dbReference>
<dbReference type="UniPathway" id="UPA00904">
    <property type="reaction ID" value="UER00878"/>
</dbReference>
<name>A0A7W8DJS6_9BACT</name>
<comment type="catalytic activity">
    <reaction evidence="1 9">
        <text>1,2-dihydroxy-5-(methylsulfanyl)pent-1-en-3-one + O2 = 4-methylsulfanyl-2-oxobutanoate + formate + 2 H(+)</text>
        <dbReference type="Rhea" id="RHEA:24504"/>
        <dbReference type="ChEBI" id="CHEBI:15378"/>
        <dbReference type="ChEBI" id="CHEBI:15379"/>
        <dbReference type="ChEBI" id="CHEBI:15740"/>
        <dbReference type="ChEBI" id="CHEBI:16723"/>
        <dbReference type="ChEBI" id="CHEBI:49252"/>
        <dbReference type="EC" id="1.13.11.54"/>
    </reaction>
</comment>
<comment type="cofactor">
    <cofactor evidence="9">
        <name>Ni(2+)</name>
        <dbReference type="ChEBI" id="CHEBI:49786"/>
    </cofactor>
    <text evidence="9">Binds 1 nickel ion per monomer.</text>
</comment>